<dbReference type="GO" id="GO:0006351">
    <property type="term" value="P:DNA-templated transcription"/>
    <property type="evidence" value="ECO:0007669"/>
    <property type="project" value="TreeGrafter"/>
</dbReference>
<sequence>MSSSARESRRTAGSVTAGPARSPTGWSRRRASRPARPPRLRHRSADHDRLRHRYPQTGKLAPWPLTMEEDSGGIVVPVTFATMLEPLLDIALAGRGSAALPSFIARAHLRSGALEEVLGGRQAQSSVLRLLWPSHRHPLPNVRAFAHFLSTHAPKLLEEP</sequence>
<feature type="domain" description="LysR substrate-binding" evidence="3">
    <location>
        <begin position="82"/>
        <end position="152"/>
    </location>
</feature>
<feature type="compositionally biased region" description="Basic and acidic residues" evidence="2">
    <location>
        <begin position="1"/>
        <end position="10"/>
    </location>
</feature>
<dbReference type="Pfam" id="PF03466">
    <property type="entry name" value="LysR_substrate"/>
    <property type="match status" value="1"/>
</dbReference>
<accession>A0A2S6ZK12</accession>
<dbReference type="Proteomes" id="UP000239898">
    <property type="component" value="Unassembled WGS sequence"/>
</dbReference>
<dbReference type="GO" id="GO:0043565">
    <property type="term" value="F:sequence-specific DNA binding"/>
    <property type="evidence" value="ECO:0007669"/>
    <property type="project" value="TreeGrafter"/>
</dbReference>
<organism evidence="4 5">
    <name type="scientific">Xanthomonas theicola</name>
    <dbReference type="NCBI Taxonomy" id="56464"/>
    <lineage>
        <taxon>Bacteria</taxon>
        <taxon>Pseudomonadati</taxon>
        <taxon>Pseudomonadota</taxon>
        <taxon>Gammaproteobacteria</taxon>
        <taxon>Lysobacterales</taxon>
        <taxon>Lysobacteraceae</taxon>
        <taxon>Xanthomonas</taxon>
    </lineage>
</organism>
<evidence type="ECO:0000313" key="5">
    <source>
        <dbReference type="Proteomes" id="UP000239898"/>
    </source>
</evidence>
<protein>
    <recommendedName>
        <fullName evidence="3">LysR substrate-binding domain-containing protein</fullName>
    </recommendedName>
</protein>
<dbReference type="AlphaFoldDB" id="A0A2S6ZK12"/>
<dbReference type="SUPFAM" id="SSF53850">
    <property type="entry name" value="Periplasmic binding protein-like II"/>
    <property type="match status" value="1"/>
</dbReference>
<name>A0A2S6ZK12_9XANT</name>
<dbReference type="PANTHER" id="PTHR30537">
    <property type="entry name" value="HTH-TYPE TRANSCRIPTIONAL REGULATOR"/>
    <property type="match status" value="1"/>
</dbReference>
<keyword evidence="5" id="KW-1185">Reference proteome</keyword>
<dbReference type="GO" id="GO:0003700">
    <property type="term" value="F:DNA-binding transcription factor activity"/>
    <property type="evidence" value="ECO:0007669"/>
    <property type="project" value="TreeGrafter"/>
</dbReference>
<dbReference type="EMBL" id="MIGX01000009">
    <property type="protein sequence ID" value="PPT92460.1"/>
    <property type="molecule type" value="Genomic_DNA"/>
</dbReference>
<reference evidence="4 5" key="1">
    <citation type="submission" date="2016-08" db="EMBL/GenBank/DDBJ databases">
        <title>Evolution of the type three secretion system and type three effector repertoires in Xanthomonas.</title>
        <authorList>
            <person name="Merda D."/>
            <person name="Briand M."/>
            <person name="Bosis E."/>
            <person name="Rousseau C."/>
            <person name="Portier P."/>
            <person name="Jacques M.-A."/>
            <person name="Fischer-Le Saux M."/>
        </authorList>
    </citation>
    <scope>NUCLEOTIDE SEQUENCE [LARGE SCALE GENOMIC DNA]</scope>
    <source>
        <strain evidence="4 5">CFBP 4691</strain>
    </source>
</reference>
<dbReference type="Gene3D" id="3.40.190.10">
    <property type="entry name" value="Periplasmic binding protein-like II"/>
    <property type="match status" value="2"/>
</dbReference>
<gene>
    <name evidence="4" type="ORF">XthCFBP4691_03750</name>
</gene>
<dbReference type="InterPro" id="IPR058163">
    <property type="entry name" value="LysR-type_TF_proteobact-type"/>
</dbReference>
<dbReference type="InterPro" id="IPR005119">
    <property type="entry name" value="LysR_subst-bd"/>
</dbReference>
<feature type="region of interest" description="Disordered" evidence="2">
    <location>
        <begin position="1"/>
        <end position="51"/>
    </location>
</feature>
<evidence type="ECO:0000256" key="2">
    <source>
        <dbReference type="SAM" id="MobiDB-lite"/>
    </source>
</evidence>
<comment type="similarity">
    <text evidence="1">Belongs to the LysR transcriptional regulatory family.</text>
</comment>
<proteinExistence type="inferred from homology"/>
<evidence type="ECO:0000256" key="1">
    <source>
        <dbReference type="ARBA" id="ARBA00009437"/>
    </source>
</evidence>
<dbReference type="PANTHER" id="PTHR30537:SF72">
    <property type="entry name" value="LYSR FAMILY TRANSCRIPTIONAL REGULATOR"/>
    <property type="match status" value="1"/>
</dbReference>
<evidence type="ECO:0000259" key="3">
    <source>
        <dbReference type="Pfam" id="PF03466"/>
    </source>
</evidence>
<evidence type="ECO:0000313" key="4">
    <source>
        <dbReference type="EMBL" id="PPT92460.1"/>
    </source>
</evidence>
<feature type="compositionally biased region" description="Basic residues" evidence="2">
    <location>
        <begin position="27"/>
        <end position="42"/>
    </location>
</feature>
<comment type="caution">
    <text evidence="4">The sequence shown here is derived from an EMBL/GenBank/DDBJ whole genome shotgun (WGS) entry which is preliminary data.</text>
</comment>